<dbReference type="Proteomes" id="UP001144978">
    <property type="component" value="Unassembled WGS sequence"/>
</dbReference>
<reference evidence="1" key="1">
    <citation type="submission" date="2022-08" db="EMBL/GenBank/DDBJ databases">
        <title>Genome Sequence of Pycnoporus sanguineus.</title>
        <authorList>
            <person name="Buettner E."/>
        </authorList>
    </citation>
    <scope>NUCLEOTIDE SEQUENCE</scope>
    <source>
        <strain evidence="1">CG-C14</strain>
    </source>
</reference>
<proteinExistence type="predicted"/>
<evidence type="ECO:0000313" key="1">
    <source>
        <dbReference type="EMBL" id="KAJ2992272.1"/>
    </source>
</evidence>
<comment type="caution">
    <text evidence="1">The sequence shown here is derived from an EMBL/GenBank/DDBJ whole genome shotgun (WGS) entry which is preliminary data.</text>
</comment>
<gene>
    <name evidence="1" type="ORF">NUW54_g7978</name>
</gene>
<organism evidence="1 2">
    <name type="scientific">Trametes sanguinea</name>
    <dbReference type="NCBI Taxonomy" id="158606"/>
    <lineage>
        <taxon>Eukaryota</taxon>
        <taxon>Fungi</taxon>
        <taxon>Dikarya</taxon>
        <taxon>Basidiomycota</taxon>
        <taxon>Agaricomycotina</taxon>
        <taxon>Agaricomycetes</taxon>
        <taxon>Polyporales</taxon>
        <taxon>Polyporaceae</taxon>
        <taxon>Trametes</taxon>
    </lineage>
</organism>
<accession>A0ACC1PJV2</accession>
<protein>
    <submittedName>
        <fullName evidence="1">Uncharacterized protein</fullName>
    </submittedName>
</protein>
<dbReference type="EMBL" id="JANSHE010002397">
    <property type="protein sequence ID" value="KAJ2992272.1"/>
    <property type="molecule type" value="Genomic_DNA"/>
</dbReference>
<sequence>MREHSRALIITTSTTTTTTTMELPILTIEPTAPHTHTVVFLHGRGDDARHFSRTIALTPDSHGRALPAALPSFRWVFPQAPTRTCASSPGDSWPQWFDVWDVRDFAHTKHVPGAGPDEGVLKGVDTVLRLLDGRIEQVKAVAAAQEKSKAKA</sequence>
<evidence type="ECO:0000313" key="2">
    <source>
        <dbReference type="Proteomes" id="UP001144978"/>
    </source>
</evidence>
<name>A0ACC1PJV2_9APHY</name>
<keyword evidence="2" id="KW-1185">Reference proteome</keyword>